<evidence type="ECO:0000256" key="1">
    <source>
        <dbReference type="SAM" id="MobiDB-lite"/>
    </source>
</evidence>
<protein>
    <submittedName>
        <fullName evidence="2">Predicted protein</fullName>
    </submittedName>
</protein>
<gene>
    <name evidence="2" type="ORF">NAEGRDRAFT_64124</name>
</gene>
<reference evidence="2 3" key="1">
    <citation type="journal article" date="2010" name="Cell">
        <title>The genome of Naegleria gruberi illuminates early eukaryotic versatility.</title>
        <authorList>
            <person name="Fritz-Laylin L.K."/>
            <person name="Prochnik S.E."/>
            <person name="Ginger M.L."/>
            <person name="Dacks J.B."/>
            <person name="Carpenter M.L."/>
            <person name="Field M.C."/>
            <person name="Kuo A."/>
            <person name="Paredez A."/>
            <person name="Chapman J."/>
            <person name="Pham J."/>
            <person name="Shu S."/>
            <person name="Neupane R."/>
            <person name="Cipriano M."/>
            <person name="Mancuso J."/>
            <person name="Tu H."/>
            <person name="Salamov A."/>
            <person name="Lindquist E."/>
            <person name="Shapiro H."/>
            <person name="Lucas S."/>
            <person name="Grigoriev I.V."/>
            <person name="Cande W.Z."/>
            <person name="Fulton C."/>
            <person name="Rokhsar D.S."/>
            <person name="Dawson S.C."/>
        </authorList>
    </citation>
    <scope>NUCLEOTIDE SEQUENCE [LARGE SCALE GENOMIC DNA]</scope>
    <source>
        <strain evidence="2 3">NEG-M</strain>
    </source>
</reference>
<keyword evidence="3" id="KW-1185">Reference proteome</keyword>
<dbReference type="EMBL" id="GG738853">
    <property type="protein sequence ID" value="EFC47668.1"/>
    <property type="molecule type" value="Genomic_DNA"/>
</dbReference>
<evidence type="ECO:0000313" key="2">
    <source>
        <dbReference type="EMBL" id="EFC47668.1"/>
    </source>
</evidence>
<evidence type="ECO:0000313" key="3">
    <source>
        <dbReference type="Proteomes" id="UP000006671"/>
    </source>
</evidence>
<dbReference type="GeneID" id="8849487"/>
<dbReference type="KEGG" id="ngr:NAEGRDRAFT_64124"/>
<proteinExistence type="predicted"/>
<feature type="region of interest" description="Disordered" evidence="1">
    <location>
        <begin position="167"/>
        <end position="188"/>
    </location>
</feature>
<sequence length="188" mass="22093">MIVSNCSFLGEQQDFTTSIYEYTENDFFNLDNFEFPSFAAVSNNANSNLSNKSTQEELDPQELFNDDIWNEEALQYETQFIMQPFFPLKYENYYGYNICINNAEELDLINSQRFFPNFRINCSSNISDKTRRKLIKKTDRMRDELRRNKVISLKDIESQIVNIKYGASSKKEETSKSNKRGRPGKSNK</sequence>
<dbReference type="InParanoid" id="D2V5L6"/>
<organism evidence="3">
    <name type="scientific">Naegleria gruberi</name>
    <name type="common">Amoeba</name>
    <dbReference type="NCBI Taxonomy" id="5762"/>
    <lineage>
        <taxon>Eukaryota</taxon>
        <taxon>Discoba</taxon>
        <taxon>Heterolobosea</taxon>
        <taxon>Tetramitia</taxon>
        <taxon>Eutetramitia</taxon>
        <taxon>Vahlkampfiidae</taxon>
        <taxon>Naegleria</taxon>
    </lineage>
</organism>
<dbReference type="Proteomes" id="UP000006671">
    <property type="component" value="Unassembled WGS sequence"/>
</dbReference>
<feature type="compositionally biased region" description="Basic residues" evidence="1">
    <location>
        <begin position="177"/>
        <end position="188"/>
    </location>
</feature>
<accession>D2V5L6</accession>
<dbReference type="VEuPathDB" id="AmoebaDB:NAEGRDRAFT_64124"/>
<dbReference type="RefSeq" id="XP_002680412.1">
    <property type="nucleotide sequence ID" value="XM_002680366.1"/>
</dbReference>
<dbReference type="AlphaFoldDB" id="D2V5L6"/>
<name>D2V5L6_NAEGR</name>